<comment type="caution">
    <text evidence="9">The sequence shown here is derived from an EMBL/GenBank/DDBJ whole genome shotgun (WGS) entry which is preliminary data.</text>
</comment>
<feature type="coiled-coil region" evidence="5">
    <location>
        <begin position="1"/>
        <end position="39"/>
    </location>
</feature>
<evidence type="ECO:0000313" key="10">
    <source>
        <dbReference type="Proteomes" id="UP001642484"/>
    </source>
</evidence>
<comment type="subcellular location">
    <subcellularLocation>
        <location evidence="1">Membrane</location>
        <topology evidence="1">Multi-pass membrane protein</topology>
    </subcellularLocation>
</comment>
<dbReference type="Pfam" id="PF00520">
    <property type="entry name" value="Ion_trans"/>
    <property type="match status" value="1"/>
</dbReference>
<dbReference type="InterPro" id="IPR005821">
    <property type="entry name" value="Ion_trans_dom"/>
</dbReference>
<feature type="transmembrane region" description="Helical" evidence="7">
    <location>
        <begin position="275"/>
        <end position="300"/>
    </location>
</feature>
<gene>
    <name evidence="9" type="ORF">CCMP2556_LOCUS27650</name>
</gene>
<dbReference type="PANTHER" id="PTHR10037:SF62">
    <property type="entry name" value="SODIUM CHANNEL PROTEIN 60E"/>
    <property type="match status" value="1"/>
</dbReference>
<evidence type="ECO:0000256" key="6">
    <source>
        <dbReference type="SAM" id="MobiDB-lite"/>
    </source>
</evidence>
<feature type="domain" description="Ion transport" evidence="8">
    <location>
        <begin position="208"/>
        <end position="332"/>
    </location>
</feature>
<feature type="transmembrane region" description="Helical" evidence="7">
    <location>
        <begin position="239"/>
        <end position="263"/>
    </location>
</feature>
<organism evidence="9 10">
    <name type="scientific">Durusdinium trenchii</name>
    <dbReference type="NCBI Taxonomy" id="1381693"/>
    <lineage>
        <taxon>Eukaryota</taxon>
        <taxon>Sar</taxon>
        <taxon>Alveolata</taxon>
        <taxon>Dinophyceae</taxon>
        <taxon>Suessiales</taxon>
        <taxon>Symbiodiniaceae</taxon>
        <taxon>Durusdinium</taxon>
    </lineage>
</organism>
<dbReference type="InterPro" id="IPR043203">
    <property type="entry name" value="VGCC_Ca_Na"/>
</dbReference>
<dbReference type="Proteomes" id="UP001642484">
    <property type="component" value="Unassembled WGS sequence"/>
</dbReference>
<dbReference type="Gene3D" id="1.20.120.350">
    <property type="entry name" value="Voltage-gated potassium channels. Chain C"/>
    <property type="match status" value="1"/>
</dbReference>
<proteinExistence type="predicted"/>
<evidence type="ECO:0000256" key="3">
    <source>
        <dbReference type="ARBA" id="ARBA00022989"/>
    </source>
</evidence>
<reference evidence="9 10" key="1">
    <citation type="submission" date="2024-02" db="EMBL/GenBank/DDBJ databases">
        <authorList>
            <person name="Chen Y."/>
            <person name="Shah S."/>
            <person name="Dougan E. K."/>
            <person name="Thang M."/>
            <person name="Chan C."/>
        </authorList>
    </citation>
    <scope>NUCLEOTIDE SEQUENCE [LARGE SCALE GENOMIC DNA]</scope>
</reference>
<dbReference type="SUPFAM" id="SSF81324">
    <property type="entry name" value="Voltage-gated potassium channels"/>
    <property type="match status" value="1"/>
</dbReference>
<evidence type="ECO:0000256" key="4">
    <source>
        <dbReference type="ARBA" id="ARBA00023136"/>
    </source>
</evidence>
<feature type="region of interest" description="Disordered" evidence="6">
    <location>
        <begin position="115"/>
        <end position="155"/>
    </location>
</feature>
<evidence type="ECO:0000256" key="7">
    <source>
        <dbReference type="SAM" id="Phobius"/>
    </source>
</evidence>
<sequence>MMEMEELKEELRQLRVSFREDLRQEFRTQEAKLKELLKGQAVVAQSPGWSNSNAPSKDLSDLAEELDLHDEFLLPPGVPHLEGAGAALARQHSPGTAWVGSSTNKEDWRKLLSVTPEQSGPTALEQDLPGLVGDPHPPPEKDRKKEKRHSILKQGKDKDDEFKDIRMKGGVFGAGNDKDLRLDEDVYDVRNFYKKTGCAQAVARSDRFERLTLMVISINAVYIGVDADNNNASSMVDAAWPYVVFDNMFCAFFTAELLIRFGAFAVKRNCLKDRWFVFDSLLVALMVAETWVLTIVVLAMGSMEGGMPTGPLRLLRLLRLSRLVRLLKAMPELLS</sequence>
<dbReference type="EMBL" id="CAXAMN010020069">
    <property type="protein sequence ID" value="CAK9055623.1"/>
    <property type="molecule type" value="Genomic_DNA"/>
</dbReference>
<evidence type="ECO:0000256" key="2">
    <source>
        <dbReference type="ARBA" id="ARBA00022692"/>
    </source>
</evidence>
<keyword evidence="10" id="KW-1185">Reference proteome</keyword>
<keyword evidence="5" id="KW-0175">Coiled coil</keyword>
<keyword evidence="3 7" id="KW-1133">Transmembrane helix</keyword>
<name>A0ABP0MWW9_9DINO</name>
<evidence type="ECO:0000313" key="9">
    <source>
        <dbReference type="EMBL" id="CAK9055623.1"/>
    </source>
</evidence>
<dbReference type="PANTHER" id="PTHR10037">
    <property type="entry name" value="VOLTAGE-GATED CATION CHANNEL CALCIUM AND SODIUM"/>
    <property type="match status" value="1"/>
</dbReference>
<keyword evidence="4 7" id="KW-0472">Membrane</keyword>
<keyword evidence="2 7" id="KW-0812">Transmembrane</keyword>
<dbReference type="InterPro" id="IPR027359">
    <property type="entry name" value="Volt_channel_dom_sf"/>
</dbReference>
<accession>A0ABP0MWW9</accession>
<evidence type="ECO:0000256" key="1">
    <source>
        <dbReference type="ARBA" id="ARBA00004141"/>
    </source>
</evidence>
<protein>
    <recommendedName>
        <fullName evidence="8">Ion transport domain-containing protein</fullName>
    </recommendedName>
</protein>
<evidence type="ECO:0000259" key="8">
    <source>
        <dbReference type="Pfam" id="PF00520"/>
    </source>
</evidence>
<evidence type="ECO:0000256" key="5">
    <source>
        <dbReference type="SAM" id="Coils"/>
    </source>
</evidence>